<feature type="region of interest" description="Disordered" evidence="1">
    <location>
        <begin position="107"/>
        <end position="147"/>
    </location>
</feature>
<evidence type="ECO:0000256" key="1">
    <source>
        <dbReference type="SAM" id="MobiDB-lite"/>
    </source>
</evidence>
<dbReference type="AlphaFoldDB" id="A0A423T2W0"/>
<accession>A0A423T2W0</accession>
<keyword evidence="3" id="KW-1185">Reference proteome</keyword>
<comment type="caution">
    <text evidence="2">The sequence shown here is derived from an EMBL/GenBank/DDBJ whole genome shotgun (WGS) entry which is preliminary data.</text>
</comment>
<dbReference type="Proteomes" id="UP000283509">
    <property type="component" value="Unassembled WGS sequence"/>
</dbReference>
<proteinExistence type="predicted"/>
<organism evidence="2 3">
    <name type="scientific">Penaeus vannamei</name>
    <name type="common">Whiteleg shrimp</name>
    <name type="synonym">Litopenaeus vannamei</name>
    <dbReference type="NCBI Taxonomy" id="6689"/>
    <lineage>
        <taxon>Eukaryota</taxon>
        <taxon>Metazoa</taxon>
        <taxon>Ecdysozoa</taxon>
        <taxon>Arthropoda</taxon>
        <taxon>Crustacea</taxon>
        <taxon>Multicrustacea</taxon>
        <taxon>Malacostraca</taxon>
        <taxon>Eumalacostraca</taxon>
        <taxon>Eucarida</taxon>
        <taxon>Decapoda</taxon>
        <taxon>Dendrobranchiata</taxon>
        <taxon>Penaeoidea</taxon>
        <taxon>Penaeidae</taxon>
        <taxon>Penaeus</taxon>
    </lineage>
</organism>
<evidence type="ECO:0000313" key="3">
    <source>
        <dbReference type="Proteomes" id="UP000283509"/>
    </source>
</evidence>
<protein>
    <submittedName>
        <fullName evidence="2">Hemolymph clottable protein</fullName>
    </submittedName>
</protein>
<dbReference type="EMBL" id="QCYY01002408">
    <property type="protein sequence ID" value="ROT70598.1"/>
    <property type="molecule type" value="Genomic_DNA"/>
</dbReference>
<gene>
    <name evidence="2" type="ORF">C7M84_011117</name>
</gene>
<reference evidence="2 3" key="2">
    <citation type="submission" date="2019-01" db="EMBL/GenBank/DDBJ databases">
        <title>The decoding of complex shrimp genome reveals the adaptation for benthos swimmer, frequently molting mechanism and breeding impact on genome.</title>
        <authorList>
            <person name="Sun Y."/>
            <person name="Gao Y."/>
            <person name="Yu Y."/>
        </authorList>
    </citation>
    <scope>NUCLEOTIDE SEQUENCE [LARGE SCALE GENOMIC DNA]</scope>
    <source>
        <tissue evidence="2">Muscle</tissue>
    </source>
</reference>
<feature type="compositionally biased region" description="Polar residues" evidence="1">
    <location>
        <begin position="118"/>
        <end position="127"/>
    </location>
</feature>
<dbReference type="OrthoDB" id="160294at2759"/>
<name>A0A423T2W0_PENVA</name>
<evidence type="ECO:0000313" key="2">
    <source>
        <dbReference type="EMBL" id="ROT70598.1"/>
    </source>
</evidence>
<reference evidence="2 3" key="1">
    <citation type="submission" date="2018-04" db="EMBL/GenBank/DDBJ databases">
        <authorList>
            <person name="Zhang X."/>
            <person name="Yuan J."/>
            <person name="Li F."/>
            <person name="Xiang J."/>
        </authorList>
    </citation>
    <scope>NUCLEOTIDE SEQUENCE [LARGE SCALE GENOMIC DNA]</scope>
    <source>
        <tissue evidence="2">Muscle</tissue>
    </source>
</reference>
<sequence>MAKAALSKNKAVVHLHLRGQRPLREPGHGSLHRHAGPRGCTYSDPALLALAWSTPGDGCSSFSFQAKRRSVQRYQEDCPRFSYVPTGVSQSNAMINCTEYEYQDERDMCAPDGPQPVSLCQKSSSDQLHSESERDDESSPWYNCLHM</sequence>